<evidence type="ECO:0000313" key="1">
    <source>
        <dbReference type="EMBL" id="MDT0691893.1"/>
    </source>
</evidence>
<reference evidence="1 2" key="1">
    <citation type="submission" date="2023-09" db="EMBL/GenBank/DDBJ databases">
        <authorList>
            <person name="Rey-Velasco X."/>
        </authorList>
    </citation>
    <scope>NUCLEOTIDE SEQUENCE [LARGE SCALE GENOMIC DNA]</scope>
    <source>
        <strain evidence="1 2">F188</strain>
    </source>
</reference>
<dbReference type="EMBL" id="JAVRHM010000040">
    <property type="protein sequence ID" value="MDT0691893.1"/>
    <property type="molecule type" value="Genomic_DNA"/>
</dbReference>
<dbReference type="Proteomes" id="UP001261624">
    <property type="component" value="Unassembled WGS sequence"/>
</dbReference>
<sequence>MKNPVNSEFYGVLIQFEVLKVLEAGIEPALPKKLDFESSVFNDKLN</sequence>
<accession>A0ABU3E7D3</accession>
<organism evidence="1 2">
    <name type="scientific">Autumnicola patrickiae</name>
    <dbReference type="NCBI Taxonomy" id="3075591"/>
    <lineage>
        <taxon>Bacteria</taxon>
        <taxon>Pseudomonadati</taxon>
        <taxon>Bacteroidota</taxon>
        <taxon>Flavobacteriia</taxon>
        <taxon>Flavobacteriales</taxon>
        <taxon>Flavobacteriaceae</taxon>
        <taxon>Autumnicola</taxon>
    </lineage>
</organism>
<comment type="caution">
    <text evidence="1">The sequence shown here is derived from an EMBL/GenBank/DDBJ whole genome shotgun (WGS) entry which is preliminary data.</text>
</comment>
<keyword evidence="2" id="KW-1185">Reference proteome</keyword>
<gene>
    <name evidence="1" type="ORF">RM549_19030</name>
</gene>
<dbReference type="RefSeq" id="WP_311687662.1">
    <property type="nucleotide sequence ID" value="NZ_JAVRHM010000040.1"/>
</dbReference>
<proteinExistence type="predicted"/>
<evidence type="ECO:0000313" key="2">
    <source>
        <dbReference type="Proteomes" id="UP001261624"/>
    </source>
</evidence>
<protein>
    <submittedName>
        <fullName evidence="1">Uncharacterized protein</fullName>
    </submittedName>
</protein>
<name>A0ABU3E7D3_9FLAO</name>